<dbReference type="FunFam" id="3.40.50.20:FF:000010">
    <property type="entry name" value="Propionyl-CoA carboxylase subunit alpha"/>
    <property type="match status" value="1"/>
</dbReference>
<keyword evidence="2 6" id="KW-0547">Nucleotide-binding</keyword>
<evidence type="ECO:0000259" key="8">
    <source>
        <dbReference type="PROSITE" id="PS50975"/>
    </source>
</evidence>
<dbReference type="PANTHER" id="PTHR18866">
    <property type="entry name" value="CARBOXYLASE:PYRUVATE/ACETYL-COA/PROPIONYL-COA CARBOXYLASE"/>
    <property type="match status" value="1"/>
</dbReference>
<dbReference type="HOGENOM" id="CLU_000395_3_2_7"/>
<dbReference type="NCBIfam" id="TIGR00514">
    <property type="entry name" value="accC"/>
    <property type="match status" value="1"/>
</dbReference>
<protein>
    <submittedName>
        <fullName evidence="10">Carbamoyl-phosphate synthase L chain ATP-binding</fullName>
    </submittedName>
</protein>
<accession>A8ZUF1</accession>
<dbReference type="InterPro" id="IPR050856">
    <property type="entry name" value="Biotin_carboxylase_complex"/>
</dbReference>
<dbReference type="Pfam" id="PF02786">
    <property type="entry name" value="CPSase_L_D2"/>
    <property type="match status" value="1"/>
</dbReference>
<evidence type="ECO:0000256" key="6">
    <source>
        <dbReference type="PROSITE-ProRule" id="PRU00409"/>
    </source>
</evidence>
<dbReference type="GO" id="GO:2001295">
    <property type="term" value="P:malonyl-CoA biosynthetic process"/>
    <property type="evidence" value="ECO:0007669"/>
    <property type="project" value="UniProtKB-UniPathway"/>
</dbReference>
<dbReference type="GO" id="GO:0016874">
    <property type="term" value="F:ligase activity"/>
    <property type="evidence" value="ECO:0007669"/>
    <property type="project" value="UniProtKB-KW"/>
</dbReference>
<dbReference type="PROSITE" id="PS50975">
    <property type="entry name" value="ATP_GRASP"/>
    <property type="match status" value="1"/>
</dbReference>
<dbReference type="FunFam" id="3.30.1490.20:FF:000003">
    <property type="entry name" value="acetyl-CoA carboxylase isoform X1"/>
    <property type="match status" value="1"/>
</dbReference>
<evidence type="ECO:0000256" key="5">
    <source>
        <dbReference type="ARBA" id="ARBA00023267"/>
    </source>
</evidence>
<dbReference type="SUPFAM" id="SSF51246">
    <property type="entry name" value="Rudiment single hybrid motif"/>
    <property type="match status" value="1"/>
</dbReference>
<dbReference type="NCBIfam" id="NF006367">
    <property type="entry name" value="PRK08591.1"/>
    <property type="match status" value="1"/>
</dbReference>
<evidence type="ECO:0000313" key="10">
    <source>
        <dbReference type="EMBL" id="ABW67983.1"/>
    </source>
</evidence>
<dbReference type="Proteomes" id="UP000008561">
    <property type="component" value="Chromosome"/>
</dbReference>
<dbReference type="PROSITE" id="PS00866">
    <property type="entry name" value="CPSASE_1"/>
    <property type="match status" value="1"/>
</dbReference>
<dbReference type="PROSITE" id="PS50979">
    <property type="entry name" value="BC"/>
    <property type="match status" value="1"/>
</dbReference>
<name>A8ZUF1_DESOH</name>
<dbReference type="AlphaFoldDB" id="A8ZUF1"/>
<feature type="region of interest" description="Disordered" evidence="7">
    <location>
        <begin position="476"/>
        <end position="499"/>
    </location>
</feature>
<evidence type="ECO:0000313" key="11">
    <source>
        <dbReference type="Proteomes" id="UP000008561"/>
    </source>
</evidence>
<dbReference type="InterPro" id="IPR005479">
    <property type="entry name" value="CPAse_ATP-bd"/>
</dbReference>
<sequence>MFNKILIANRGEIAVRVMATCREMDIATVAVYSDVDAEALHRLCADEAVCIGRPDPADSYLNGAKIIDAAKKTGAQAIHPGYGFLAENAEFAQLCEASGIVFIGPPSTVIRSLGDKTVARQIMAGSGVPVIPGMNMPESDFKKMAAHAEIIGYPVLVKAAAGGGGKGMRIVTDPAHLSEALAAASGEAAAAFGNGAIYLEKYIARPRHVEIQVLADRFGHTVHLGERECSIQRRHQKIIEETPSTALTPDLREAMGRAAVQAAEAAGYVNAGTVEFLVDEQKNFYFLEVNTRLQVEHPITELVTGIDLVRRQIEIAAGEKLDLVQKDIQARGHAIECRIYAEDPENNFMPSPGRIALLEEPRGPGIRNDCGVYAGFTVPMEYDPILSKLVVHAGTRQAAIDRMKKALSDYRIAGIRTPISFLMEVVDSAPFRNGETFTDFLDTHFSEWKPAQADNTLAALAFIAHTMWARTPVVSEPGTGTGGNGGVPSPWQTLGHWRL</sequence>
<dbReference type="InterPro" id="IPR011761">
    <property type="entry name" value="ATP-grasp"/>
</dbReference>
<dbReference type="Gene3D" id="3.30.470.20">
    <property type="entry name" value="ATP-grasp fold, B domain"/>
    <property type="match status" value="1"/>
</dbReference>
<dbReference type="PANTHER" id="PTHR18866:SF33">
    <property type="entry name" value="METHYLCROTONOYL-COA CARBOXYLASE SUBUNIT ALPHA, MITOCHONDRIAL-RELATED"/>
    <property type="match status" value="1"/>
</dbReference>
<dbReference type="OrthoDB" id="9769961at2"/>
<keyword evidence="4" id="KW-0460">Magnesium</keyword>
<evidence type="ECO:0000259" key="9">
    <source>
        <dbReference type="PROSITE" id="PS50979"/>
    </source>
</evidence>
<dbReference type="GO" id="GO:0046872">
    <property type="term" value="F:metal ion binding"/>
    <property type="evidence" value="ECO:0007669"/>
    <property type="project" value="InterPro"/>
</dbReference>
<evidence type="ECO:0000256" key="1">
    <source>
        <dbReference type="ARBA" id="ARBA00022598"/>
    </source>
</evidence>
<keyword evidence="3 6" id="KW-0067">ATP-binding</keyword>
<reference evidence="10 11" key="1">
    <citation type="submission" date="2007-10" db="EMBL/GenBank/DDBJ databases">
        <title>Complete sequence of Desulfococcus oleovorans Hxd3.</title>
        <authorList>
            <consortium name="US DOE Joint Genome Institute"/>
            <person name="Copeland A."/>
            <person name="Lucas S."/>
            <person name="Lapidus A."/>
            <person name="Barry K."/>
            <person name="Glavina del Rio T."/>
            <person name="Dalin E."/>
            <person name="Tice H."/>
            <person name="Pitluck S."/>
            <person name="Kiss H."/>
            <person name="Brettin T."/>
            <person name="Bruce D."/>
            <person name="Detter J.C."/>
            <person name="Han C."/>
            <person name="Schmutz J."/>
            <person name="Larimer F."/>
            <person name="Land M."/>
            <person name="Hauser L."/>
            <person name="Kyrpides N."/>
            <person name="Kim E."/>
            <person name="Wawrik B."/>
            <person name="Richardson P."/>
        </authorList>
    </citation>
    <scope>NUCLEOTIDE SEQUENCE [LARGE SCALE GENOMIC DNA]</scope>
    <source>
        <strain evidence="11">DSM 6200 / JCM 39069 / Hxd3</strain>
    </source>
</reference>
<dbReference type="KEGG" id="dol:Dole_2179"/>
<dbReference type="RefSeq" id="WP_012175595.1">
    <property type="nucleotide sequence ID" value="NC_009943.1"/>
</dbReference>
<dbReference type="PROSITE" id="PS00867">
    <property type="entry name" value="CPSASE_2"/>
    <property type="match status" value="1"/>
</dbReference>
<dbReference type="FunFam" id="3.30.470.20:FF:000028">
    <property type="entry name" value="Methylcrotonoyl-CoA carboxylase subunit alpha, mitochondrial"/>
    <property type="match status" value="1"/>
</dbReference>
<evidence type="ECO:0000256" key="4">
    <source>
        <dbReference type="ARBA" id="ARBA00022842"/>
    </source>
</evidence>
<dbReference type="InterPro" id="IPR005482">
    <property type="entry name" value="Biotin_COase_C"/>
</dbReference>
<dbReference type="InterPro" id="IPR011054">
    <property type="entry name" value="Rudment_hybrid_motif"/>
</dbReference>
<dbReference type="eggNOG" id="COG0439">
    <property type="taxonomic scope" value="Bacteria"/>
</dbReference>
<dbReference type="InterPro" id="IPR004549">
    <property type="entry name" value="Acetyl_CoA_COase_biotin_COase"/>
</dbReference>
<dbReference type="InterPro" id="IPR011764">
    <property type="entry name" value="Biotin_carboxylation_dom"/>
</dbReference>
<dbReference type="Pfam" id="PF00289">
    <property type="entry name" value="Biotin_carb_N"/>
    <property type="match status" value="1"/>
</dbReference>
<evidence type="ECO:0000256" key="2">
    <source>
        <dbReference type="ARBA" id="ARBA00022741"/>
    </source>
</evidence>
<feature type="domain" description="ATP-grasp" evidence="8">
    <location>
        <begin position="120"/>
        <end position="317"/>
    </location>
</feature>
<organism evidence="10 11">
    <name type="scientific">Desulfosudis oleivorans (strain DSM 6200 / JCM 39069 / Hxd3)</name>
    <name type="common">Desulfococcus oleovorans</name>
    <dbReference type="NCBI Taxonomy" id="96561"/>
    <lineage>
        <taxon>Bacteria</taxon>
        <taxon>Pseudomonadati</taxon>
        <taxon>Thermodesulfobacteriota</taxon>
        <taxon>Desulfobacteria</taxon>
        <taxon>Desulfobacterales</taxon>
        <taxon>Desulfosudaceae</taxon>
        <taxon>Desulfosudis</taxon>
    </lineage>
</organism>
<dbReference type="Pfam" id="PF02785">
    <property type="entry name" value="Biotin_carb_C"/>
    <property type="match status" value="1"/>
</dbReference>
<keyword evidence="1" id="KW-0436">Ligase</keyword>
<dbReference type="UniPathway" id="UPA00655">
    <property type="reaction ID" value="UER00711"/>
</dbReference>
<dbReference type="SUPFAM" id="SSF56059">
    <property type="entry name" value="Glutathione synthetase ATP-binding domain-like"/>
    <property type="match status" value="1"/>
</dbReference>
<evidence type="ECO:0000256" key="7">
    <source>
        <dbReference type="SAM" id="MobiDB-lite"/>
    </source>
</evidence>
<keyword evidence="11" id="KW-1185">Reference proteome</keyword>
<evidence type="ECO:0000256" key="3">
    <source>
        <dbReference type="ARBA" id="ARBA00022840"/>
    </source>
</evidence>
<dbReference type="InterPro" id="IPR005481">
    <property type="entry name" value="BC-like_N"/>
</dbReference>
<keyword evidence="5" id="KW-0092">Biotin</keyword>
<dbReference type="InterPro" id="IPR016185">
    <property type="entry name" value="PreATP-grasp_dom_sf"/>
</dbReference>
<feature type="domain" description="Biotin carboxylation" evidence="9">
    <location>
        <begin position="1"/>
        <end position="446"/>
    </location>
</feature>
<dbReference type="SMART" id="SM00878">
    <property type="entry name" value="Biotin_carb_C"/>
    <property type="match status" value="1"/>
</dbReference>
<proteinExistence type="predicted"/>
<gene>
    <name evidence="10" type="ordered locus">Dole_2179</name>
</gene>
<dbReference type="GO" id="GO:0005524">
    <property type="term" value="F:ATP binding"/>
    <property type="evidence" value="ECO:0007669"/>
    <property type="project" value="UniProtKB-UniRule"/>
</dbReference>
<dbReference type="EMBL" id="CP000859">
    <property type="protein sequence ID" value="ABW67983.1"/>
    <property type="molecule type" value="Genomic_DNA"/>
</dbReference>
<dbReference type="SUPFAM" id="SSF52440">
    <property type="entry name" value="PreATP-grasp domain"/>
    <property type="match status" value="1"/>
</dbReference>
<dbReference type="STRING" id="96561.Dole_2179"/>